<evidence type="ECO:0000256" key="2">
    <source>
        <dbReference type="ARBA" id="ARBA00022490"/>
    </source>
</evidence>
<keyword evidence="4" id="KW-0808">Transferase</keyword>
<dbReference type="AlphaFoldDB" id="A0A926Z673"/>
<keyword evidence="2" id="KW-0963">Cytoplasm</keyword>
<dbReference type="Gene3D" id="3.40.50.150">
    <property type="entry name" value="Vaccinia Virus protein VP39"/>
    <property type="match status" value="1"/>
</dbReference>
<accession>A0A926Z673</accession>
<evidence type="ECO:0000313" key="7">
    <source>
        <dbReference type="Proteomes" id="UP000631421"/>
    </source>
</evidence>
<dbReference type="Pfam" id="PF06325">
    <property type="entry name" value="PrmA"/>
    <property type="match status" value="1"/>
</dbReference>
<dbReference type="Proteomes" id="UP000631421">
    <property type="component" value="Unassembled WGS sequence"/>
</dbReference>
<dbReference type="PANTHER" id="PTHR43648:SF1">
    <property type="entry name" value="ELECTRON TRANSFER FLAVOPROTEIN BETA SUBUNIT LYSINE METHYLTRANSFERASE"/>
    <property type="match status" value="1"/>
</dbReference>
<name>A0A926Z673_9CYAN</name>
<dbReference type="PIRSF" id="PIRSF000401">
    <property type="entry name" value="RPL11_MTase"/>
    <property type="match status" value="1"/>
</dbReference>
<keyword evidence="5" id="KW-0949">S-adenosyl-L-methionine</keyword>
<keyword evidence="6" id="KW-0687">Ribonucleoprotein</keyword>
<comment type="caution">
    <text evidence="6">The sequence shown here is derived from an EMBL/GenBank/DDBJ whole genome shotgun (WGS) entry which is preliminary data.</text>
</comment>
<evidence type="ECO:0000256" key="1">
    <source>
        <dbReference type="ARBA" id="ARBA00009741"/>
    </source>
</evidence>
<dbReference type="SUPFAM" id="SSF53335">
    <property type="entry name" value="S-adenosyl-L-methionine-dependent methyltransferases"/>
    <property type="match status" value="1"/>
</dbReference>
<keyword evidence="6" id="KW-0689">Ribosomal protein</keyword>
<dbReference type="EMBL" id="JACJPY010000039">
    <property type="protein sequence ID" value="MBD2151026.1"/>
    <property type="molecule type" value="Genomic_DNA"/>
</dbReference>
<dbReference type="InterPro" id="IPR004498">
    <property type="entry name" value="Ribosomal_PrmA_MeTrfase"/>
</dbReference>
<evidence type="ECO:0000256" key="5">
    <source>
        <dbReference type="ARBA" id="ARBA00022691"/>
    </source>
</evidence>
<dbReference type="CDD" id="cd02440">
    <property type="entry name" value="AdoMet_MTases"/>
    <property type="match status" value="1"/>
</dbReference>
<evidence type="ECO:0000256" key="4">
    <source>
        <dbReference type="ARBA" id="ARBA00022679"/>
    </source>
</evidence>
<comment type="similarity">
    <text evidence="1">Belongs to the methyltransferase superfamily. PrmA family.</text>
</comment>
<dbReference type="PANTHER" id="PTHR43648">
    <property type="entry name" value="ELECTRON TRANSFER FLAVOPROTEIN BETA SUBUNIT LYSINE METHYLTRANSFERASE"/>
    <property type="match status" value="1"/>
</dbReference>
<dbReference type="RefSeq" id="WP_190351387.1">
    <property type="nucleotide sequence ID" value="NZ_JACJPY010000039.1"/>
</dbReference>
<dbReference type="InterPro" id="IPR050078">
    <property type="entry name" value="Ribosomal_L11_MeTrfase_PrmA"/>
</dbReference>
<organism evidence="6 7">
    <name type="scientific">Pseudanabaena cinerea FACHB-1277</name>
    <dbReference type="NCBI Taxonomy" id="2949581"/>
    <lineage>
        <taxon>Bacteria</taxon>
        <taxon>Bacillati</taxon>
        <taxon>Cyanobacteriota</taxon>
        <taxon>Cyanophyceae</taxon>
        <taxon>Pseudanabaenales</taxon>
        <taxon>Pseudanabaenaceae</taxon>
        <taxon>Pseudanabaena</taxon>
        <taxon>Pseudanabaena cinerea</taxon>
    </lineage>
</organism>
<reference evidence="6" key="1">
    <citation type="journal article" date="2015" name="ISME J.">
        <title>Draft Genome Sequence of Streptomyces incarnatus NRRL8089, which Produces the Nucleoside Antibiotic Sinefungin.</title>
        <authorList>
            <person name="Oshima K."/>
            <person name="Hattori M."/>
            <person name="Shimizu H."/>
            <person name="Fukuda K."/>
            <person name="Nemoto M."/>
            <person name="Inagaki K."/>
            <person name="Tamura T."/>
        </authorList>
    </citation>
    <scope>NUCLEOTIDE SEQUENCE</scope>
    <source>
        <strain evidence="6">FACHB-1277</strain>
    </source>
</reference>
<dbReference type="GO" id="GO:0008276">
    <property type="term" value="F:protein methyltransferase activity"/>
    <property type="evidence" value="ECO:0007669"/>
    <property type="project" value="InterPro"/>
</dbReference>
<dbReference type="GO" id="GO:0005840">
    <property type="term" value="C:ribosome"/>
    <property type="evidence" value="ECO:0007669"/>
    <property type="project" value="UniProtKB-KW"/>
</dbReference>
<reference evidence="6" key="2">
    <citation type="submission" date="2020-08" db="EMBL/GenBank/DDBJ databases">
        <authorList>
            <person name="Chen M."/>
            <person name="Teng W."/>
            <person name="Zhao L."/>
            <person name="Hu C."/>
            <person name="Zhou Y."/>
            <person name="Han B."/>
            <person name="Song L."/>
            <person name="Shu W."/>
        </authorList>
    </citation>
    <scope>NUCLEOTIDE SEQUENCE</scope>
    <source>
        <strain evidence="6">FACHB-1277</strain>
    </source>
</reference>
<protein>
    <submittedName>
        <fullName evidence="6">50S ribosomal protein L11 methyltransferase</fullName>
    </submittedName>
</protein>
<dbReference type="GO" id="GO:0032259">
    <property type="term" value="P:methylation"/>
    <property type="evidence" value="ECO:0007669"/>
    <property type="project" value="UniProtKB-KW"/>
</dbReference>
<evidence type="ECO:0000313" key="6">
    <source>
        <dbReference type="EMBL" id="MBD2151026.1"/>
    </source>
</evidence>
<evidence type="ECO:0000256" key="3">
    <source>
        <dbReference type="ARBA" id="ARBA00022603"/>
    </source>
</evidence>
<proteinExistence type="inferred from homology"/>
<gene>
    <name evidence="6" type="ORF">H6F44_12985</name>
</gene>
<sequence>MPWIELIVDTTDEAVDWVYTLLAQAIAANDIHIHKYEASDNEIQSSSQWNYTIQIYLAKNDQIHQRIDAIAAMIAPLQRTGLINELQTFVVTERPIDRDLEENPTKFLVRRIGDRFVVVSADANYQTRSPQEIVLHLQNSLAFGSGLHPATILSLRLIEKYFHNWHKPNNEPIYALDLGSGSGILTVAMAKLGIEVLAIDNDPIAVAATEDAIARNQVSDVVTVSSASLGTASQLGHWLGSDRPASTTAIAAAGQFDLIVANIFARVHISLAAEFAQALKPPSATTSSPRLLITAGYTSDRADDVIAAMQAVGFQLGDRQQMDEWTAIAFQK</sequence>
<dbReference type="InterPro" id="IPR029063">
    <property type="entry name" value="SAM-dependent_MTases_sf"/>
</dbReference>
<keyword evidence="3 6" id="KW-0489">Methyltransferase</keyword>
<keyword evidence="7" id="KW-1185">Reference proteome</keyword>